<gene>
    <name evidence="2" type="ORF">EJK17_10875</name>
</gene>
<protein>
    <submittedName>
        <fullName evidence="2">DUF1659 domain-containing protein</fullName>
    </submittedName>
</protein>
<evidence type="ECO:0000313" key="2">
    <source>
        <dbReference type="EMBL" id="RVU69854.1"/>
    </source>
</evidence>
<dbReference type="RefSeq" id="WP_103662683.1">
    <property type="nucleotide sequence ID" value="NZ_ML136920.1"/>
</dbReference>
<proteinExistence type="predicted"/>
<evidence type="ECO:0000313" key="3">
    <source>
        <dbReference type="Proteomes" id="UP000288291"/>
    </source>
</evidence>
<reference evidence="2 3" key="1">
    <citation type="submission" date="2018-12" db="EMBL/GenBank/DDBJ databases">
        <authorList>
            <person name="Meng J."/>
        </authorList>
    </citation>
    <scope>NUCLEOTIDE SEQUENCE [LARGE SCALE GENOMIC DNA]</scope>
    <source>
        <strain evidence="2 3">HT111-2</strain>
    </source>
</reference>
<evidence type="ECO:0000259" key="1">
    <source>
        <dbReference type="Pfam" id="PF07872"/>
    </source>
</evidence>
<dbReference type="InterPro" id="IPR012454">
    <property type="entry name" value="DUF1659"/>
</dbReference>
<name>A0A437SSL4_9LACO</name>
<dbReference type="Pfam" id="PF07872">
    <property type="entry name" value="DUF1659"/>
    <property type="match status" value="1"/>
</dbReference>
<dbReference type="EMBL" id="RXIA01000052">
    <property type="protein sequence ID" value="RVU69854.1"/>
    <property type="molecule type" value="Genomic_DNA"/>
</dbReference>
<dbReference type="Proteomes" id="UP000288291">
    <property type="component" value="Unassembled WGS sequence"/>
</dbReference>
<sequence length="67" mass="7372">MNQVQESIQFTFANEVYANGKKSRIFKNVKEGVEDKALIQVGEAISQLQGDDLGDVFKITKTPVAKG</sequence>
<dbReference type="AlphaFoldDB" id="A0A437SSL4"/>
<feature type="domain" description="DUF1659" evidence="1">
    <location>
        <begin position="3"/>
        <end position="62"/>
    </location>
</feature>
<keyword evidence="3" id="KW-1185">Reference proteome</keyword>
<comment type="caution">
    <text evidence="2">The sequence shown here is derived from an EMBL/GenBank/DDBJ whole genome shotgun (WGS) entry which is preliminary data.</text>
</comment>
<organism evidence="2 3">
    <name type="scientific">Lactobacillus xujianguonis</name>
    <dbReference type="NCBI Taxonomy" id="2495899"/>
    <lineage>
        <taxon>Bacteria</taxon>
        <taxon>Bacillati</taxon>
        <taxon>Bacillota</taxon>
        <taxon>Bacilli</taxon>
        <taxon>Lactobacillales</taxon>
        <taxon>Lactobacillaceae</taxon>
        <taxon>Lactobacillus</taxon>
    </lineage>
</organism>
<accession>A0A437SSL4</accession>